<dbReference type="Proteomes" id="UP001305606">
    <property type="component" value="Chromosome"/>
</dbReference>
<feature type="signal peptide" evidence="1">
    <location>
        <begin position="1"/>
        <end position="20"/>
    </location>
</feature>
<gene>
    <name evidence="3" type="ORF">PS467_39900</name>
</gene>
<name>A0ABY9VBR4_9ACTN</name>
<evidence type="ECO:0000313" key="3">
    <source>
        <dbReference type="EMBL" id="WNF01074.1"/>
    </source>
</evidence>
<keyword evidence="1" id="KW-0732">Signal</keyword>
<dbReference type="InterPro" id="IPR051344">
    <property type="entry name" value="Vgb"/>
</dbReference>
<feature type="chain" id="PRO_5045741321" evidence="1">
    <location>
        <begin position="21"/>
        <end position="535"/>
    </location>
</feature>
<dbReference type="RefSeq" id="WP_311039406.1">
    <property type="nucleotide sequence ID" value="NZ_CP117522.1"/>
</dbReference>
<dbReference type="PANTHER" id="PTHR40274">
    <property type="entry name" value="VIRGINIAMYCIN B LYASE"/>
    <property type="match status" value="1"/>
</dbReference>
<dbReference type="PANTHER" id="PTHR40274:SF4">
    <property type="entry name" value="BLL1406 PROTEIN"/>
    <property type="match status" value="1"/>
</dbReference>
<dbReference type="Gene3D" id="2.120.10.30">
    <property type="entry name" value="TolB, C-terminal domain"/>
    <property type="match status" value="3"/>
</dbReference>
<evidence type="ECO:0000313" key="4">
    <source>
        <dbReference type="Proteomes" id="UP001305606"/>
    </source>
</evidence>
<organism evidence="3 4">
    <name type="scientific">Streptomyces luomodiensis</name>
    <dbReference type="NCBI Taxonomy" id="3026192"/>
    <lineage>
        <taxon>Bacteria</taxon>
        <taxon>Bacillati</taxon>
        <taxon>Actinomycetota</taxon>
        <taxon>Actinomycetes</taxon>
        <taxon>Kitasatosporales</taxon>
        <taxon>Streptomycetaceae</taxon>
        <taxon>Streptomyces</taxon>
    </lineage>
</organism>
<evidence type="ECO:0000256" key="1">
    <source>
        <dbReference type="SAM" id="SignalP"/>
    </source>
</evidence>
<keyword evidence="4" id="KW-1185">Reference proteome</keyword>
<evidence type="ECO:0000259" key="2">
    <source>
        <dbReference type="Pfam" id="PF13360"/>
    </source>
</evidence>
<dbReference type="SUPFAM" id="SSF63829">
    <property type="entry name" value="Calcium-dependent phosphotriesterase"/>
    <property type="match status" value="2"/>
</dbReference>
<sequence length="535" mass="55741">MTTAAIIIASLALTTSCATATATSSGTTGYRVKRIVAGTALHTVNGLALAPDGSLLAASLASETVSTIDPATGKAGALVAQPHGRSDDLVVTPSGEILWTDPLAGAVKKRDRDGRIRTVAQNLPGVNSIAFDRSRKRLFVGQTFFADGLWEIDPKGIAAPRLVARDLGWLNAFAFGPDGMIYGPLGKRGEVVRIDPHTGATSTVATGFRQPVSVRFDSHDRLYTLDGATGQLIRVDLATGAKETVAVLPAAADNMVIDRRDHAYVSNMADSSVVRVDLTTGAGRALTKSPLAFPQDIASEGNTLYIADSTALRRVDPRTGKVNEIARRLSSELQFPSGISATKRHLVLTSELIGTVQVVDRTTGEPVRAVDGLDKPADAVELGDGSLVVSEPATGRLLHIVGTTPRPLAENLGAPTGLVLTRDGDLLVTDTTGGRLLKIDPKSGAVTEIARGLGTPRAVAVAPDGALVVLDTAAGQVLSVNAHDGQHRVLAAGLAVGHLRQPYARSGGLAIGPDGTMYVTADRKNSVYAIRRTGR</sequence>
<dbReference type="InterPro" id="IPR002372">
    <property type="entry name" value="PQQ_rpt_dom"/>
</dbReference>
<proteinExistence type="predicted"/>
<dbReference type="Pfam" id="PF13360">
    <property type="entry name" value="PQQ_2"/>
    <property type="match status" value="1"/>
</dbReference>
<dbReference type="EMBL" id="CP117522">
    <property type="protein sequence ID" value="WNF01074.1"/>
    <property type="molecule type" value="Genomic_DNA"/>
</dbReference>
<accession>A0ABY9VBR4</accession>
<feature type="domain" description="Pyrrolo-quinoline quinone repeat" evidence="2">
    <location>
        <begin position="383"/>
        <end position="532"/>
    </location>
</feature>
<dbReference type="InterPro" id="IPR011042">
    <property type="entry name" value="6-blade_b-propeller_TolB-like"/>
</dbReference>
<protein>
    <submittedName>
        <fullName evidence="3">PQQ-binding-like beta-propeller repeat protein</fullName>
    </submittedName>
</protein>
<reference evidence="3 4" key="1">
    <citation type="submission" date="2023-02" db="EMBL/GenBank/DDBJ databases">
        <title>Streptomyces sp. SCA4-21 with antifungal activity against Fusarium oxysporum f. sp. cubense, Streptomyces sp. SCA2-17 with antifungal activity against Fusarium oxysporum f. sp. cubense.</title>
        <authorList>
            <person name="Qi D."/>
        </authorList>
    </citation>
    <scope>NUCLEOTIDE SEQUENCE [LARGE SCALE GENOMIC DNA]</scope>
    <source>
        <strain evidence="3 4">SCA4-21</strain>
    </source>
</reference>